<name>A0A0V1G035_TRIPS</name>
<evidence type="ECO:0000313" key="1">
    <source>
        <dbReference type="EMBL" id="KRY91654.1"/>
    </source>
</evidence>
<accession>A0A0V1G035</accession>
<comment type="caution">
    <text evidence="1">The sequence shown here is derived from an EMBL/GenBank/DDBJ whole genome shotgun (WGS) entry which is preliminary data.</text>
</comment>
<keyword evidence="2" id="KW-1185">Reference proteome</keyword>
<evidence type="ECO:0000313" key="2">
    <source>
        <dbReference type="Proteomes" id="UP000054995"/>
    </source>
</evidence>
<proteinExistence type="predicted"/>
<gene>
    <name evidence="1" type="ORF">T4D_4001</name>
</gene>
<protein>
    <submittedName>
        <fullName evidence="1">Uncharacterized protein</fullName>
    </submittedName>
</protein>
<dbReference type="Proteomes" id="UP000054995">
    <property type="component" value="Unassembled WGS sequence"/>
</dbReference>
<dbReference type="AlphaFoldDB" id="A0A0V1G035"/>
<reference evidence="1 2" key="1">
    <citation type="submission" date="2015-01" db="EMBL/GenBank/DDBJ databases">
        <title>Evolution of Trichinella species and genotypes.</title>
        <authorList>
            <person name="Korhonen P.K."/>
            <person name="Edoardo P."/>
            <person name="Giuseppe L.R."/>
            <person name="Gasser R.B."/>
        </authorList>
    </citation>
    <scope>NUCLEOTIDE SEQUENCE [LARGE SCALE GENOMIC DNA]</scope>
    <source>
        <strain evidence="1">ISS470</strain>
    </source>
</reference>
<dbReference type="EMBL" id="JYDT01000012">
    <property type="protein sequence ID" value="KRY91654.1"/>
    <property type="molecule type" value="Genomic_DNA"/>
</dbReference>
<sequence>MNGQLSEMSLLIKTDIIKYVIEIQDHCTVKDLVILIFEQEVEVLSKFLNVSETSFVYTIAAQQQQLYFSGFMLECQQQAAVKKYLDNYSRLTLDEGL</sequence>
<organism evidence="1 2">
    <name type="scientific">Trichinella pseudospiralis</name>
    <name type="common">Parasitic roundworm</name>
    <dbReference type="NCBI Taxonomy" id="6337"/>
    <lineage>
        <taxon>Eukaryota</taxon>
        <taxon>Metazoa</taxon>
        <taxon>Ecdysozoa</taxon>
        <taxon>Nematoda</taxon>
        <taxon>Enoplea</taxon>
        <taxon>Dorylaimia</taxon>
        <taxon>Trichinellida</taxon>
        <taxon>Trichinellidae</taxon>
        <taxon>Trichinella</taxon>
    </lineage>
</organism>